<evidence type="ECO:0000256" key="1">
    <source>
        <dbReference type="SAM" id="MobiDB-lite"/>
    </source>
</evidence>
<proteinExistence type="predicted"/>
<accession>E3IYL2</accession>
<dbReference type="AlphaFoldDB" id="E3IYL2"/>
<dbReference type="Proteomes" id="UP000002484">
    <property type="component" value="Chromosome"/>
</dbReference>
<dbReference type="EMBL" id="CP002299">
    <property type="protein sequence ID" value="ADP85083.1"/>
    <property type="molecule type" value="Genomic_DNA"/>
</dbReference>
<evidence type="ECO:0000313" key="2">
    <source>
        <dbReference type="EMBL" id="ADP85083.1"/>
    </source>
</evidence>
<gene>
    <name evidence="2" type="ordered locus">FraEuI1c_7118</name>
</gene>
<sequence length="268" mass="26425">MAVPRLSLRAKADGEPSELWKPFALAGAILIAVAGVLTTCAGPKPADSTANSGGSSFAASTVSSDALTRWYVGTQAIRQLIALDVAAVRTDLAGQNGSALQPVCSSLADAVTEARALTPGPDSAAQDLFDGGLDGYGNGVAACGNLFDGTAAPKSTIEQRIRDGLTKGDAQWSALATRVGQPMATFSPPAPSAGATPAPPPATPSATPRPTASATTVRRTAAPTTPAGATTPPPPPASSPPPSVTAVPSTEAPPTPTPSATKTGILGA</sequence>
<dbReference type="KEGG" id="fri:FraEuI1c_7118"/>
<dbReference type="RefSeq" id="WP_013428194.1">
    <property type="nucleotide sequence ID" value="NC_014666.1"/>
</dbReference>
<keyword evidence="3" id="KW-1185">Reference proteome</keyword>
<feature type="compositionally biased region" description="Low complexity" evidence="1">
    <location>
        <begin position="204"/>
        <end position="230"/>
    </location>
</feature>
<feature type="region of interest" description="Disordered" evidence="1">
    <location>
        <begin position="182"/>
        <end position="268"/>
    </location>
</feature>
<dbReference type="OrthoDB" id="3213663at2"/>
<feature type="compositionally biased region" description="Pro residues" evidence="1">
    <location>
        <begin position="231"/>
        <end position="243"/>
    </location>
</feature>
<dbReference type="InParanoid" id="E3IYL2"/>
<dbReference type="STRING" id="298654.FraEuI1c_7118"/>
<evidence type="ECO:0000313" key="3">
    <source>
        <dbReference type="Proteomes" id="UP000002484"/>
    </source>
</evidence>
<reference evidence="2 3" key="1">
    <citation type="submission" date="2010-10" db="EMBL/GenBank/DDBJ databases">
        <title>Complete sequence of Frankia sp. EuI1c.</title>
        <authorList>
            <consortium name="US DOE Joint Genome Institute"/>
            <person name="Lucas S."/>
            <person name="Copeland A."/>
            <person name="Lapidus A."/>
            <person name="Cheng J.-F."/>
            <person name="Bruce D."/>
            <person name="Goodwin L."/>
            <person name="Pitluck S."/>
            <person name="Chertkov O."/>
            <person name="Detter J.C."/>
            <person name="Han C."/>
            <person name="Tapia R."/>
            <person name="Land M."/>
            <person name="Hauser L."/>
            <person name="Jeffries C."/>
            <person name="Kyrpides N."/>
            <person name="Ivanova N."/>
            <person name="Mikhailova N."/>
            <person name="Beauchemin N."/>
            <person name="Sen A."/>
            <person name="Sur S.A."/>
            <person name="Gtari M."/>
            <person name="Wall L."/>
            <person name="Tisa L."/>
            <person name="Woyke T."/>
        </authorList>
    </citation>
    <scope>NUCLEOTIDE SEQUENCE [LARGE SCALE GENOMIC DNA]</scope>
    <source>
        <strain evidence="3">DSM 45817 / CECT 9037 / EuI1c</strain>
    </source>
</reference>
<protein>
    <submittedName>
        <fullName evidence="2">Uncharacterized protein</fullName>
    </submittedName>
</protein>
<organism evidence="2 3">
    <name type="scientific">Pseudofrankia inefficax (strain DSM 45817 / CECT 9037 / DDB 130130 / EuI1c)</name>
    <name type="common">Frankia inefficax</name>
    <dbReference type="NCBI Taxonomy" id="298654"/>
    <lineage>
        <taxon>Bacteria</taxon>
        <taxon>Bacillati</taxon>
        <taxon>Actinomycetota</taxon>
        <taxon>Actinomycetes</taxon>
        <taxon>Frankiales</taxon>
        <taxon>Frankiaceae</taxon>
        <taxon>Pseudofrankia</taxon>
    </lineage>
</organism>
<dbReference type="HOGENOM" id="CLU_1037277_0_0_11"/>
<name>E3IYL2_PSEI1</name>